<dbReference type="AlphaFoldDB" id="X0T9J3"/>
<feature type="non-terminal residue" evidence="2">
    <location>
        <position position="1"/>
    </location>
</feature>
<dbReference type="PANTHER" id="PTHR11319">
    <property type="entry name" value="G PROTEIN-COUPLED RECEPTOR-RELATED"/>
    <property type="match status" value="1"/>
</dbReference>
<feature type="non-terminal residue" evidence="2">
    <location>
        <position position="274"/>
    </location>
</feature>
<name>X0T9J3_9ZZZZ</name>
<organism evidence="2">
    <name type="scientific">marine sediment metagenome</name>
    <dbReference type="NCBI Taxonomy" id="412755"/>
    <lineage>
        <taxon>unclassified sequences</taxon>
        <taxon>metagenomes</taxon>
        <taxon>ecological metagenomes</taxon>
    </lineage>
</organism>
<evidence type="ECO:0000256" key="1">
    <source>
        <dbReference type="SAM" id="MobiDB-lite"/>
    </source>
</evidence>
<evidence type="ECO:0000313" key="2">
    <source>
        <dbReference type="EMBL" id="GAF90163.1"/>
    </source>
</evidence>
<dbReference type="SMART" id="SM00710">
    <property type="entry name" value="PbH1"/>
    <property type="match status" value="4"/>
</dbReference>
<dbReference type="PANTHER" id="PTHR11319:SF35">
    <property type="entry name" value="OUTER MEMBRANE PROTEIN PMPC-RELATED"/>
    <property type="match status" value="1"/>
</dbReference>
<feature type="region of interest" description="Disordered" evidence="1">
    <location>
        <begin position="76"/>
        <end position="100"/>
    </location>
</feature>
<accession>X0T9J3</accession>
<dbReference type="InterPro" id="IPR012334">
    <property type="entry name" value="Pectin_lyas_fold"/>
</dbReference>
<dbReference type="InterPro" id="IPR011050">
    <property type="entry name" value="Pectin_lyase_fold/virulence"/>
</dbReference>
<proteinExistence type="predicted"/>
<dbReference type="SUPFAM" id="SSF51126">
    <property type="entry name" value="Pectin lyase-like"/>
    <property type="match status" value="1"/>
</dbReference>
<gene>
    <name evidence="2" type="ORF">S01H1_31404</name>
</gene>
<sequence>YLQDALAAASSSDEIRVAQGIYRPDQGAGITLGNRGATFRLIDNVTIRGGYAGFGEPVPDARNVARYETVLSGDLAGNDTEVSDSRNLLGEPSRSENSFSVVTGTDCNETTVLDGFTITGGNANAARQQYKYGGGLHDGNVTLSHCRIVGNSAYYAGGGVACYGAGTVTDSTISGNAARFGGGLYGVDRIINSTVTGNSANQYGGGGIYILGDDCTVTNCRISNNSTVQNGGGVYVQHCDPTLTRCAIADNSASQDGGGVYVDGSTSGGYPEFD</sequence>
<dbReference type="InterPro" id="IPR006626">
    <property type="entry name" value="PbH1"/>
</dbReference>
<comment type="caution">
    <text evidence="2">The sequence shown here is derived from an EMBL/GenBank/DDBJ whole genome shotgun (WGS) entry which is preliminary data.</text>
</comment>
<protein>
    <recommendedName>
        <fullName evidence="3">Right handed beta helix domain-containing protein</fullName>
    </recommendedName>
</protein>
<evidence type="ECO:0008006" key="3">
    <source>
        <dbReference type="Google" id="ProtNLM"/>
    </source>
</evidence>
<dbReference type="EMBL" id="BARS01019373">
    <property type="protein sequence ID" value="GAF90163.1"/>
    <property type="molecule type" value="Genomic_DNA"/>
</dbReference>
<dbReference type="Gene3D" id="2.160.20.10">
    <property type="entry name" value="Single-stranded right-handed beta-helix, Pectin lyase-like"/>
    <property type="match status" value="1"/>
</dbReference>
<reference evidence="2" key="1">
    <citation type="journal article" date="2014" name="Front. Microbiol.">
        <title>High frequency of phylogenetically diverse reductive dehalogenase-homologous genes in deep subseafloor sedimentary metagenomes.</title>
        <authorList>
            <person name="Kawai M."/>
            <person name="Futagami T."/>
            <person name="Toyoda A."/>
            <person name="Takaki Y."/>
            <person name="Nishi S."/>
            <person name="Hori S."/>
            <person name="Arai W."/>
            <person name="Tsubouchi T."/>
            <person name="Morono Y."/>
            <person name="Uchiyama I."/>
            <person name="Ito T."/>
            <person name="Fujiyama A."/>
            <person name="Inagaki F."/>
            <person name="Takami H."/>
        </authorList>
    </citation>
    <scope>NUCLEOTIDE SEQUENCE</scope>
    <source>
        <strain evidence="2">Expedition CK06-06</strain>
    </source>
</reference>